<dbReference type="Pfam" id="PF17389">
    <property type="entry name" value="Bac_rhamnosid6H"/>
    <property type="match status" value="1"/>
</dbReference>
<dbReference type="EMBL" id="AP023322">
    <property type="protein sequence ID" value="BCI63371.1"/>
    <property type="molecule type" value="Genomic_DNA"/>
</dbReference>
<dbReference type="AlphaFoldDB" id="A0A7G1HXV2"/>
<accession>A0A7G1HXV2</accession>
<evidence type="ECO:0000259" key="2">
    <source>
        <dbReference type="Pfam" id="PF17389"/>
    </source>
</evidence>
<dbReference type="GO" id="GO:0005975">
    <property type="term" value="P:carbohydrate metabolic process"/>
    <property type="evidence" value="ECO:0007669"/>
    <property type="project" value="InterPro"/>
</dbReference>
<evidence type="ECO:0008006" key="5">
    <source>
        <dbReference type="Google" id="ProtNLM"/>
    </source>
</evidence>
<dbReference type="InterPro" id="IPR008979">
    <property type="entry name" value="Galactose-bd-like_sf"/>
</dbReference>
<reference evidence="4" key="1">
    <citation type="submission" date="2020-07" db="EMBL/GenBank/DDBJ databases">
        <title>Complete genome sequencing of Coprobacter sp. strain 2CBH44.</title>
        <authorList>
            <person name="Sakamoto M."/>
            <person name="Murakami T."/>
            <person name="Mori H."/>
        </authorList>
    </citation>
    <scope>NUCLEOTIDE SEQUENCE [LARGE SCALE GENOMIC DNA]</scope>
    <source>
        <strain evidence="4">2CBH44</strain>
    </source>
</reference>
<feature type="domain" description="Bacterial alpha-L-rhamnosidase N-terminal" evidence="1">
    <location>
        <begin position="73"/>
        <end position="213"/>
    </location>
</feature>
<dbReference type="Proteomes" id="UP000594042">
    <property type="component" value="Chromosome"/>
</dbReference>
<dbReference type="Gene3D" id="2.60.120.260">
    <property type="entry name" value="Galactose-binding domain-like"/>
    <property type="match status" value="2"/>
</dbReference>
<evidence type="ECO:0000313" key="3">
    <source>
        <dbReference type="EMBL" id="BCI63371.1"/>
    </source>
</evidence>
<evidence type="ECO:0000259" key="1">
    <source>
        <dbReference type="Pfam" id="PF08531"/>
    </source>
</evidence>
<dbReference type="KEGG" id="copr:Cop2CBH44_17240"/>
<proteinExistence type="predicted"/>
<name>A0A7G1HXV2_9BACT</name>
<dbReference type="Gene3D" id="1.50.10.10">
    <property type="match status" value="1"/>
</dbReference>
<dbReference type="InterPro" id="IPR013737">
    <property type="entry name" value="Bac_rhamnosid_N"/>
</dbReference>
<evidence type="ECO:0000313" key="4">
    <source>
        <dbReference type="Proteomes" id="UP000594042"/>
    </source>
</evidence>
<dbReference type="SUPFAM" id="SSF48208">
    <property type="entry name" value="Six-hairpin glycosidases"/>
    <property type="match status" value="1"/>
</dbReference>
<dbReference type="InterPro" id="IPR008928">
    <property type="entry name" value="6-hairpin_glycosidase_sf"/>
</dbReference>
<dbReference type="InterPro" id="IPR012341">
    <property type="entry name" value="6hp_glycosidase-like_sf"/>
</dbReference>
<dbReference type="Gene3D" id="2.60.420.10">
    <property type="entry name" value="Maltose phosphorylase, domain 3"/>
    <property type="match status" value="1"/>
</dbReference>
<protein>
    <recommendedName>
        <fullName evidence="5">Alpha-L-rhamnosidase</fullName>
    </recommendedName>
</protein>
<dbReference type="SUPFAM" id="SSF49785">
    <property type="entry name" value="Galactose-binding domain-like"/>
    <property type="match status" value="1"/>
</dbReference>
<dbReference type="Pfam" id="PF08531">
    <property type="entry name" value="Bac_rhamnosid_N"/>
    <property type="match status" value="1"/>
</dbReference>
<dbReference type="PANTHER" id="PTHR34987">
    <property type="entry name" value="C, PUTATIVE (AFU_ORTHOLOGUE AFUA_3G02880)-RELATED"/>
    <property type="match status" value="1"/>
</dbReference>
<dbReference type="InterPro" id="IPR035396">
    <property type="entry name" value="Bac_rhamnosid6H"/>
</dbReference>
<dbReference type="PANTHER" id="PTHR34987:SF2">
    <property type="entry name" value="B, PUTATIVE (AFU_ORTHOLOGUE AFUA_7G05040)-RELATED"/>
    <property type="match status" value="1"/>
</dbReference>
<dbReference type="RefSeq" id="WP_044225752.1">
    <property type="nucleotide sequence ID" value="NZ_AP023322.1"/>
</dbReference>
<organism evidence="3 4">
    <name type="scientific">Coprobacter secundus subsp. similis</name>
    <dbReference type="NCBI Taxonomy" id="2751153"/>
    <lineage>
        <taxon>Bacteria</taxon>
        <taxon>Pseudomonadati</taxon>
        <taxon>Bacteroidota</taxon>
        <taxon>Bacteroidia</taxon>
        <taxon>Bacteroidales</taxon>
        <taxon>Barnesiellaceae</taxon>
        <taxon>Coprobacter</taxon>
    </lineage>
</organism>
<feature type="domain" description="Alpha-L-rhamnosidase six-hairpin glycosidase" evidence="2">
    <location>
        <begin position="380"/>
        <end position="710"/>
    </location>
</feature>
<keyword evidence="4" id="KW-1185">Reference proteome</keyword>
<sequence>MKKLQYLLFIISGILFSPLISAAEEVLLEATPSSYLSKNRWSARWITCPEVSVYDYGVYHFRKSVELEEKPESFVINISADNRYRLFVNGTPVCFGPARGDISHWYYETVELAPFFKEGKNTLAVEVWNFGEYKPGAQMSLRTGLIVQGNSPREELVNTDDSWKVIKNKAYSPSLEYRADVGCCDIVLGNLYPWGWQDVNYDDKNWSRARMMESGEPYGTGVFYHWVLAPRDIPLMEEKKLRMKRIRRVEGVSVPESFLEGESSIKIEANKKVSFLIDQTYLTTAYPEITVSEGKGSQIRLIYGETLYKDGNKGNRNEVEGKTAVGLTDYFYPDGGNLRLFRPLWLRTYRYIQVDIETKDEPLVLQDIYGMYTGYPFVENGSFGSNDISLNKIWDVGWRTARLCAHETYFDCPYYEQLQYLGDTRIQALISLYVDGDDRLMRKAIKMFDYSRTYEGLTASRYPGNTPQYIPPFSLYWINMVHDYWMYRDDNEFVRSCIPGIKSVLEWFISKIDDKSGMLGALPHWNFVDWAKEWPWNDWKPVGGVPPGGRTGGSAIVSLQLAYTLKDAIELLSVFGERNLAEKYKAVYTNLCDNVYEKCWDHNRGLLADDLNHTSYSQHVNIMAILSDAVPIDMQTDLFDKLNMESDLIQSTFYYKFYLFRAMKKVGKADLYITMLKPWYDMLDMGLTTFAENPEPTRSDCHAWSASPVYDLLATVCGVEPAEPNFRSIKVEPHLGVLETISGKVPHPKGIISVNLKKKRNKYVGSIILPQNVRGKYILGSEIRQLKPGNNIID</sequence>
<gene>
    <name evidence="3" type="ORF">Cop2CBH44_17240</name>
</gene>